<keyword evidence="6" id="KW-1185">Reference proteome</keyword>
<dbReference type="Pfam" id="PF22244">
    <property type="entry name" value="GCE_fung"/>
    <property type="match status" value="1"/>
</dbReference>
<evidence type="ECO:0000256" key="3">
    <source>
        <dbReference type="ARBA" id="ARBA00022801"/>
    </source>
</evidence>
<feature type="domain" description="4-O-methyl-glucuronoyl methylesterase-like" evidence="4">
    <location>
        <begin position="194"/>
        <end position="341"/>
    </location>
</feature>
<sequence>MILRLYTIGQKIVLRAEFCRSTSILFVLLLLVAGKVQAQQKVPVSIYSSEIHDTVQLNSLAEWEQYRWRLKRNMEAVMGPLPTRSDLPELDVEVVDTLHTSRYMRLNITFQAAPNERVPAYLYIPYRSSVTGKLPAMLALHPTGADGKKIVDGQGRKNRGYAKELAERGYIVIAPDYPSFGDLSDYDFENDRYQSGTMAAIFYHMRSVDLLTERRDVDADRIGVIGHSLGGHNAMFLGAFDERLQVVVSSCGWTQFEYYDIGEVAHERYGGRLGPFAQDRYMPLFREKYELDGDRVPVNYHEMIALLAPRGFFSNSPLNDSNFDVKGVIKGVSMAQDVFRFLKAEDMLQVRYPEAEHDFPTQIRREAYHFIDRMMNFVPADHELE</sequence>
<proteinExistence type="predicted"/>
<accession>A0A953HUZ4</accession>
<dbReference type="Gene3D" id="3.40.50.1820">
    <property type="entry name" value="alpha/beta hydrolase"/>
    <property type="match status" value="1"/>
</dbReference>
<keyword evidence="3 5" id="KW-0378">Hydrolase</keyword>
<dbReference type="GO" id="GO:0052689">
    <property type="term" value="F:carboxylic ester hydrolase activity"/>
    <property type="evidence" value="ECO:0007669"/>
    <property type="project" value="UniProtKB-KW"/>
</dbReference>
<dbReference type="Proteomes" id="UP000753961">
    <property type="component" value="Unassembled WGS sequence"/>
</dbReference>
<comment type="caution">
    <text evidence="5">The sequence shown here is derived from an EMBL/GenBank/DDBJ whole genome shotgun (WGS) entry which is preliminary data.</text>
</comment>
<organism evidence="5 6">
    <name type="scientific">Membranihabitans marinus</name>
    <dbReference type="NCBI Taxonomy" id="1227546"/>
    <lineage>
        <taxon>Bacteria</taxon>
        <taxon>Pseudomonadati</taxon>
        <taxon>Bacteroidota</taxon>
        <taxon>Saprospiria</taxon>
        <taxon>Saprospirales</taxon>
        <taxon>Saprospiraceae</taxon>
        <taxon>Membranihabitans</taxon>
    </lineage>
</organism>
<protein>
    <submittedName>
        <fullName evidence="5">Alpha/beta fold hydrolase</fullName>
    </submittedName>
</protein>
<dbReference type="AlphaFoldDB" id="A0A953HUZ4"/>
<dbReference type="InterPro" id="IPR054579">
    <property type="entry name" value="GCE-like_dom"/>
</dbReference>
<dbReference type="InterPro" id="IPR050261">
    <property type="entry name" value="FrsA_esterase"/>
</dbReference>
<reference evidence="5" key="1">
    <citation type="submission" date="2021-06" db="EMBL/GenBank/DDBJ databases">
        <title>44 bacteria genomes isolated from Dapeng, Shenzhen.</title>
        <authorList>
            <person name="Zheng W."/>
            <person name="Yu S."/>
            <person name="Huang Y."/>
        </authorList>
    </citation>
    <scope>NUCLEOTIDE SEQUENCE</scope>
    <source>
        <strain evidence="5">DP5N28-2</strain>
    </source>
</reference>
<evidence type="ECO:0000256" key="1">
    <source>
        <dbReference type="ARBA" id="ARBA00022487"/>
    </source>
</evidence>
<dbReference type="EMBL" id="JAHVHU010000009">
    <property type="protein sequence ID" value="MBY5958686.1"/>
    <property type="molecule type" value="Genomic_DNA"/>
</dbReference>
<evidence type="ECO:0000256" key="2">
    <source>
        <dbReference type="ARBA" id="ARBA00022729"/>
    </source>
</evidence>
<evidence type="ECO:0000313" key="6">
    <source>
        <dbReference type="Proteomes" id="UP000753961"/>
    </source>
</evidence>
<evidence type="ECO:0000259" key="4">
    <source>
        <dbReference type="Pfam" id="PF22244"/>
    </source>
</evidence>
<dbReference type="SUPFAM" id="SSF53474">
    <property type="entry name" value="alpha/beta-Hydrolases"/>
    <property type="match status" value="1"/>
</dbReference>
<keyword evidence="1" id="KW-0719">Serine esterase</keyword>
<dbReference type="RefSeq" id="WP_222580218.1">
    <property type="nucleotide sequence ID" value="NZ_JAHVHU010000009.1"/>
</dbReference>
<evidence type="ECO:0000313" key="5">
    <source>
        <dbReference type="EMBL" id="MBY5958686.1"/>
    </source>
</evidence>
<name>A0A953HUZ4_9BACT</name>
<dbReference type="PANTHER" id="PTHR22946">
    <property type="entry name" value="DIENELACTONE HYDROLASE DOMAIN-CONTAINING PROTEIN-RELATED"/>
    <property type="match status" value="1"/>
</dbReference>
<gene>
    <name evidence="5" type="ORF">KUV50_11110</name>
</gene>
<keyword evidence="2" id="KW-0732">Signal</keyword>
<dbReference type="InterPro" id="IPR029058">
    <property type="entry name" value="AB_hydrolase_fold"/>
</dbReference>